<feature type="compositionally biased region" description="Acidic residues" evidence="6">
    <location>
        <begin position="226"/>
        <end position="236"/>
    </location>
</feature>
<reference evidence="9 10" key="1">
    <citation type="submission" date="2017-02" db="EMBL/GenBank/DDBJ databases">
        <authorList>
            <person name="Peterson S.W."/>
        </authorList>
    </citation>
    <scope>NUCLEOTIDE SEQUENCE [LARGE SCALE GENOMIC DNA]</scope>
    <source>
        <strain evidence="9 10">DSM 18034</strain>
    </source>
</reference>
<dbReference type="CDD" id="cd18787">
    <property type="entry name" value="SF2_C_DEAD"/>
    <property type="match status" value="1"/>
</dbReference>
<feature type="compositionally biased region" description="Basic and acidic residues" evidence="6">
    <location>
        <begin position="55"/>
        <end position="88"/>
    </location>
</feature>
<dbReference type="Pfam" id="PF00270">
    <property type="entry name" value="DEAD"/>
    <property type="match status" value="1"/>
</dbReference>
<feature type="compositionally biased region" description="Basic residues" evidence="6">
    <location>
        <begin position="240"/>
        <end position="251"/>
    </location>
</feature>
<accession>A0A1T4WDC0</accession>
<evidence type="ECO:0000256" key="1">
    <source>
        <dbReference type="ARBA" id="ARBA00012552"/>
    </source>
</evidence>
<feature type="compositionally biased region" description="Low complexity" evidence="6">
    <location>
        <begin position="429"/>
        <end position="439"/>
    </location>
</feature>
<keyword evidence="4 9" id="KW-0347">Helicase</keyword>
<dbReference type="InterPro" id="IPR011545">
    <property type="entry name" value="DEAD/DEAH_box_helicase_dom"/>
</dbReference>
<evidence type="ECO:0000256" key="3">
    <source>
        <dbReference type="ARBA" id="ARBA00022801"/>
    </source>
</evidence>
<evidence type="ECO:0000256" key="2">
    <source>
        <dbReference type="ARBA" id="ARBA00022741"/>
    </source>
</evidence>
<evidence type="ECO:0000259" key="8">
    <source>
        <dbReference type="PROSITE" id="PS51194"/>
    </source>
</evidence>
<dbReference type="SMART" id="SM00490">
    <property type="entry name" value="HELICc"/>
    <property type="match status" value="1"/>
</dbReference>
<evidence type="ECO:0000313" key="9">
    <source>
        <dbReference type="EMBL" id="SKA74671.1"/>
    </source>
</evidence>
<keyword evidence="2" id="KW-0547">Nucleotide-binding</keyword>
<feature type="domain" description="Helicase ATP-binding" evidence="7">
    <location>
        <begin position="489"/>
        <end position="660"/>
    </location>
</feature>
<keyword evidence="10" id="KW-1185">Reference proteome</keyword>
<organism evidence="9 10">
    <name type="scientific">Desulfobaculum bizertense DSM 18034</name>
    <dbReference type="NCBI Taxonomy" id="1121442"/>
    <lineage>
        <taxon>Bacteria</taxon>
        <taxon>Pseudomonadati</taxon>
        <taxon>Thermodesulfobacteriota</taxon>
        <taxon>Desulfovibrionia</taxon>
        <taxon>Desulfovibrionales</taxon>
        <taxon>Desulfovibrionaceae</taxon>
        <taxon>Desulfobaculum</taxon>
    </lineage>
</organism>
<evidence type="ECO:0000259" key="7">
    <source>
        <dbReference type="PROSITE" id="PS51192"/>
    </source>
</evidence>
<dbReference type="InterPro" id="IPR014001">
    <property type="entry name" value="Helicase_ATP-bd"/>
</dbReference>
<dbReference type="Pfam" id="PF00271">
    <property type="entry name" value="Helicase_C"/>
    <property type="match status" value="1"/>
</dbReference>
<gene>
    <name evidence="9" type="ORF">SAMN02745702_01995</name>
</gene>
<dbReference type="PROSITE" id="PS51192">
    <property type="entry name" value="HELICASE_ATP_BIND_1"/>
    <property type="match status" value="1"/>
</dbReference>
<feature type="compositionally biased region" description="Basic and acidic residues" evidence="6">
    <location>
        <begin position="290"/>
        <end position="302"/>
    </location>
</feature>
<dbReference type="Proteomes" id="UP000189733">
    <property type="component" value="Unassembled WGS sequence"/>
</dbReference>
<feature type="compositionally biased region" description="Basic residues" evidence="6">
    <location>
        <begin position="991"/>
        <end position="1002"/>
    </location>
</feature>
<feature type="compositionally biased region" description="Polar residues" evidence="6">
    <location>
        <begin position="1"/>
        <end position="10"/>
    </location>
</feature>
<dbReference type="InterPro" id="IPR050547">
    <property type="entry name" value="DEAD_box_RNA_helicases"/>
</dbReference>
<keyword evidence="3" id="KW-0378">Hydrolase</keyword>
<feature type="compositionally biased region" description="Low complexity" evidence="6">
    <location>
        <begin position="184"/>
        <end position="204"/>
    </location>
</feature>
<evidence type="ECO:0000256" key="5">
    <source>
        <dbReference type="ARBA" id="ARBA00022840"/>
    </source>
</evidence>
<dbReference type="PROSITE" id="PS51194">
    <property type="entry name" value="HELICASE_CTER"/>
    <property type="match status" value="1"/>
</dbReference>
<feature type="compositionally biased region" description="Basic residues" evidence="6">
    <location>
        <begin position="115"/>
        <end position="126"/>
    </location>
</feature>
<dbReference type="EMBL" id="FUYA01000006">
    <property type="protein sequence ID" value="SKA74671.1"/>
    <property type="molecule type" value="Genomic_DNA"/>
</dbReference>
<feature type="compositionally biased region" description="Basic and acidic residues" evidence="6">
    <location>
        <begin position="145"/>
        <end position="171"/>
    </location>
</feature>
<dbReference type="EC" id="3.6.4.13" evidence="1"/>
<dbReference type="InterPro" id="IPR001650">
    <property type="entry name" value="Helicase_C-like"/>
</dbReference>
<feature type="compositionally biased region" description="Low complexity" evidence="6">
    <location>
        <begin position="252"/>
        <end position="270"/>
    </location>
</feature>
<dbReference type="GO" id="GO:0003724">
    <property type="term" value="F:RNA helicase activity"/>
    <property type="evidence" value="ECO:0007669"/>
    <property type="project" value="UniProtKB-EC"/>
</dbReference>
<dbReference type="CDD" id="cd00268">
    <property type="entry name" value="DEADc"/>
    <property type="match status" value="1"/>
</dbReference>
<keyword evidence="5" id="KW-0067">ATP-binding</keyword>
<feature type="compositionally biased region" description="Basic residues" evidence="6">
    <location>
        <begin position="89"/>
        <end position="98"/>
    </location>
</feature>
<name>A0A1T4WDC0_9BACT</name>
<evidence type="ECO:0000256" key="4">
    <source>
        <dbReference type="ARBA" id="ARBA00022806"/>
    </source>
</evidence>
<dbReference type="InterPro" id="IPR027417">
    <property type="entry name" value="P-loop_NTPase"/>
</dbReference>
<feature type="compositionally biased region" description="Low complexity" evidence="6">
    <location>
        <begin position="303"/>
        <end position="312"/>
    </location>
</feature>
<evidence type="ECO:0000313" key="10">
    <source>
        <dbReference type="Proteomes" id="UP000189733"/>
    </source>
</evidence>
<feature type="compositionally biased region" description="Basic and acidic residues" evidence="6">
    <location>
        <begin position="440"/>
        <end position="451"/>
    </location>
</feature>
<feature type="compositionally biased region" description="Basic residues" evidence="6">
    <location>
        <begin position="919"/>
        <end position="933"/>
    </location>
</feature>
<dbReference type="RefSeq" id="WP_234985086.1">
    <property type="nucleotide sequence ID" value="NZ_FUYA01000006.1"/>
</dbReference>
<dbReference type="GO" id="GO:0003723">
    <property type="term" value="F:RNA binding"/>
    <property type="evidence" value="ECO:0007669"/>
    <property type="project" value="TreeGrafter"/>
</dbReference>
<dbReference type="GO" id="GO:0016787">
    <property type="term" value="F:hydrolase activity"/>
    <property type="evidence" value="ECO:0007669"/>
    <property type="project" value="UniProtKB-KW"/>
</dbReference>
<dbReference type="SUPFAM" id="SSF52540">
    <property type="entry name" value="P-loop containing nucleoside triphosphate hydrolases"/>
    <property type="match status" value="1"/>
</dbReference>
<dbReference type="SMART" id="SM00487">
    <property type="entry name" value="DEXDc"/>
    <property type="match status" value="1"/>
</dbReference>
<dbReference type="InterPro" id="IPR044742">
    <property type="entry name" value="DEAD/DEAH_RhlB"/>
</dbReference>
<dbReference type="PANTHER" id="PTHR47963:SF8">
    <property type="entry name" value="ATP-DEPENDENT RNA HELICASE DEAD"/>
    <property type="match status" value="1"/>
</dbReference>
<feature type="compositionally biased region" description="Basic residues" evidence="6">
    <location>
        <begin position="172"/>
        <end position="183"/>
    </location>
</feature>
<feature type="compositionally biased region" description="Basic and acidic residues" evidence="6">
    <location>
        <begin position="941"/>
        <end position="990"/>
    </location>
</feature>
<feature type="region of interest" description="Disordered" evidence="6">
    <location>
        <begin position="1"/>
        <end position="459"/>
    </location>
</feature>
<dbReference type="InterPro" id="IPR000629">
    <property type="entry name" value="RNA-helicase_DEAD-box_CS"/>
</dbReference>
<dbReference type="GO" id="GO:0005524">
    <property type="term" value="F:ATP binding"/>
    <property type="evidence" value="ECO:0007669"/>
    <property type="project" value="UniProtKB-KW"/>
</dbReference>
<protein>
    <recommendedName>
        <fullName evidence="1">RNA helicase</fullName>
        <ecNumber evidence="1">3.6.4.13</ecNumber>
    </recommendedName>
</protein>
<feature type="region of interest" description="Disordered" evidence="6">
    <location>
        <begin position="899"/>
        <end position="1008"/>
    </location>
</feature>
<feature type="compositionally biased region" description="Basic residues" evidence="6">
    <location>
        <begin position="277"/>
        <end position="289"/>
    </location>
</feature>
<dbReference type="AlphaFoldDB" id="A0A1T4WDC0"/>
<feature type="compositionally biased region" description="Low complexity" evidence="6">
    <location>
        <begin position="381"/>
        <end position="395"/>
    </location>
</feature>
<dbReference type="PANTHER" id="PTHR47963">
    <property type="entry name" value="DEAD-BOX ATP-DEPENDENT RNA HELICASE 47, MITOCHONDRIAL"/>
    <property type="match status" value="1"/>
</dbReference>
<feature type="domain" description="Helicase C-terminal" evidence="8">
    <location>
        <begin position="683"/>
        <end position="833"/>
    </location>
</feature>
<dbReference type="STRING" id="1121442.SAMN02745702_01995"/>
<dbReference type="Gene3D" id="3.40.50.300">
    <property type="entry name" value="P-loop containing nucleotide triphosphate hydrolases"/>
    <property type="match status" value="2"/>
</dbReference>
<evidence type="ECO:0000256" key="6">
    <source>
        <dbReference type="SAM" id="MobiDB-lite"/>
    </source>
</evidence>
<proteinExistence type="predicted"/>
<sequence length="1008" mass="113197">MGNVRSNNISQEDHRSVLSGAPRLRDDDNVYEETCFMSETSSIFGIGPVKRGASKKNDKKKESPKKKEERSSSKNEQKEQAEKVEQKKKTSAKRRRPSRPAAEAADSADAESRPQRRRPQRRRRKNVKDPETIQAQTAEKRKKAQEKAEAEEKSEASRPAKAAKKDGESAKTRGRAKTNRRTAKSSSPSPQKPSQPKKSLSKGPHAGEGLDEGVAHYDPAALGLNFDDDTQDEQEERESKTRRPRRRRSRKTAPAAEGAQSAEQREAAQQTDEEKPKKKRTRRSPRRSKKEQERRAEARVAQDADVQDAPESQSEDSRESSEPVLNEQKSLAAGEREEQAVLESQPVPALEEESTASEEAAPFETSLERSFDQMAEAAETVGAEPKAEAPVEPEVSTGEDSQDAAAESAPEEHAEAPQSDAVSEEEAAPEAPAAENAPAPEKEHSHEVKEVPEDEALPELSFEELPEDLREACLRAGWTTLMPVQAKAIPYLLAGRDLMIQSRTGSGKTGCFALPIMQRIEIERAECQALVLVPTRELAQQVAEQFEQLFGETGARVVAVFGGSSYKAQIDSFRKGAHVVVGTPGRVLDHLLRGSLNLKGIDTLVFDEADRMLSIGFYPDMKEVQSFLPRRDISMLMTSATYPPHVLRLAGEFMDRPQILSLSSEQVHLTETPHVYYSCPAMQKDRALVRIIELENPATGFIFCNTKQHVHYLTTVLQRFGYDADELSGDLTQSKRERVLTRMRSGNLRFLVTTDVAARGIDIPDISHVFMYEPPEDHEVYIHRAGRTGRAGASGMVISLVDVMERLALGRIAKTYGINLEQHELPTDEDLALEVGNRVTAMLEARFRELDNVKQERLRRFEPLVDSLSKHEDLVPLMAMLLDELYQESLHGTPALPQVEQEEATPQPESRRSSQGGQQKRRSSGNSRRRKRRPESSGQDQRQRHDGRRKPQGEKSSDDRSDQRKDQRSDSRKDQRRERSGDRRQNADGAKRRRPRRRRKKKPETPQN</sequence>
<dbReference type="PROSITE" id="PS00039">
    <property type="entry name" value="DEAD_ATP_HELICASE"/>
    <property type="match status" value="1"/>
</dbReference>